<evidence type="ECO:0000313" key="3">
    <source>
        <dbReference type="EMBL" id="MEV0967814.1"/>
    </source>
</evidence>
<sequence length="435" mass="48397">MSWESFHIHYHGVQDDLILDGVRPLLARLRGQVEGAFYVRHWKRGPHVRVNVYADARTVDRLVWPAVQEVIGGFLKRQPSTARLVPEEYLALHRRLADLEDEPGPLLPWYQDNSVRRAEYDRRLHTLGGIEAAELLADFYAVTTDLAFQMTDAVRRGGQRLGIAFDLMVATAHALSGIGVANGFVSFRSHAEAFLELHPEGRGLRHGWEEHRRRNAGQLAARLRAVLAALDAKAPDGWAPEPDARLDRSALATPYARAWVEALAPFRPRAARYIEEGRLSLDPDGASRRSTWTGTSDDSPFHRELYSTPAWAETRSATWFTVYRLMTNYTYLHLTRLGVTPVERYLLCHLIAGTVEDHFGVSALDVASVPVERVPVFDSAVFDSAVFDSAGFDSAGSDTGRFDSGQVDADRLGSGHGDTAQGDSARFDTHREASS</sequence>
<feature type="domain" description="Thiopeptide-type bacteriocin biosynthesis" evidence="2">
    <location>
        <begin position="3"/>
        <end position="353"/>
    </location>
</feature>
<accession>A0ABV3G8D0</accession>
<proteinExistence type="predicted"/>
<name>A0ABV3G8D0_MICGL</name>
<dbReference type="EMBL" id="JBFALK010000002">
    <property type="protein sequence ID" value="MEV0967814.1"/>
    <property type="molecule type" value="Genomic_DNA"/>
</dbReference>
<dbReference type="InterPro" id="IPR023809">
    <property type="entry name" value="Thiopep_bacteriocin_synth_dom"/>
</dbReference>
<dbReference type="RefSeq" id="WP_358129850.1">
    <property type="nucleotide sequence ID" value="NZ_JBFALK010000002.1"/>
</dbReference>
<reference evidence="3 4" key="1">
    <citation type="submission" date="2024-06" db="EMBL/GenBank/DDBJ databases">
        <title>The Natural Products Discovery Center: Release of the First 8490 Sequenced Strains for Exploring Actinobacteria Biosynthetic Diversity.</title>
        <authorList>
            <person name="Kalkreuter E."/>
            <person name="Kautsar S.A."/>
            <person name="Yang D."/>
            <person name="Bader C.D."/>
            <person name="Teijaro C.N."/>
            <person name="Fluegel L."/>
            <person name="Davis C.M."/>
            <person name="Simpson J.R."/>
            <person name="Lauterbach L."/>
            <person name="Steele A.D."/>
            <person name="Gui C."/>
            <person name="Meng S."/>
            <person name="Li G."/>
            <person name="Viehrig K."/>
            <person name="Ye F."/>
            <person name="Su P."/>
            <person name="Kiefer A.F."/>
            <person name="Nichols A."/>
            <person name="Cepeda A.J."/>
            <person name="Yan W."/>
            <person name="Fan B."/>
            <person name="Jiang Y."/>
            <person name="Adhikari A."/>
            <person name="Zheng C.-J."/>
            <person name="Schuster L."/>
            <person name="Cowan T.M."/>
            <person name="Smanski M.J."/>
            <person name="Chevrette M.G."/>
            <person name="De Carvalho L.P.S."/>
            <person name="Shen B."/>
        </authorList>
    </citation>
    <scope>NUCLEOTIDE SEQUENCE [LARGE SCALE GENOMIC DNA]</scope>
    <source>
        <strain evidence="3 4">NPDC050100</strain>
    </source>
</reference>
<feature type="region of interest" description="Disordered" evidence="1">
    <location>
        <begin position="396"/>
        <end position="435"/>
    </location>
</feature>
<gene>
    <name evidence="3" type="ORF">AB0I59_04205</name>
</gene>
<organism evidence="3 4">
    <name type="scientific">Microtetraspora glauca</name>
    <dbReference type="NCBI Taxonomy" id="1996"/>
    <lineage>
        <taxon>Bacteria</taxon>
        <taxon>Bacillati</taxon>
        <taxon>Actinomycetota</taxon>
        <taxon>Actinomycetes</taxon>
        <taxon>Streptosporangiales</taxon>
        <taxon>Streptosporangiaceae</taxon>
        <taxon>Microtetraspora</taxon>
    </lineage>
</organism>
<evidence type="ECO:0000259" key="2">
    <source>
        <dbReference type="Pfam" id="PF14028"/>
    </source>
</evidence>
<comment type="caution">
    <text evidence="3">The sequence shown here is derived from an EMBL/GenBank/DDBJ whole genome shotgun (WGS) entry which is preliminary data.</text>
</comment>
<evidence type="ECO:0000256" key="1">
    <source>
        <dbReference type="SAM" id="MobiDB-lite"/>
    </source>
</evidence>
<dbReference type="Proteomes" id="UP001551675">
    <property type="component" value="Unassembled WGS sequence"/>
</dbReference>
<dbReference type="Pfam" id="PF14028">
    <property type="entry name" value="Lant_dehydr_C"/>
    <property type="match status" value="1"/>
</dbReference>
<evidence type="ECO:0000313" key="4">
    <source>
        <dbReference type="Proteomes" id="UP001551675"/>
    </source>
</evidence>
<dbReference type="InterPro" id="IPR054643">
    <property type="entry name" value="TbtD_PbtD_pyrid"/>
</dbReference>
<keyword evidence="4" id="KW-1185">Reference proteome</keyword>
<protein>
    <submittedName>
        <fullName evidence="3">Thiopeptide maturation pyridine synthase</fullName>
    </submittedName>
</protein>
<dbReference type="NCBIfam" id="NF045556">
    <property type="entry name" value="TbtD_PbtD_pyrid"/>
    <property type="match status" value="1"/>
</dbReference>
<feature type="compositionally biased region" description="Basic and acidic residues" evidence="1">
    <location>
        <begin position="425"/>
        <end position="435"/>
    </location>
</feature>